<organism evidence="1">
    <name type="scientific">Rhizophagus irregularis (strain DAOM 181602 / DAOM 197198 / MUCL 43194)</name>
    <name type="common">Arbuscular mycorrhizal fungus</name>
    <name type="synonym">Glomus intraradices</name>
    <dbReference type="NCBI Taxonomy" id="747089"/>
    <lineage>
        <taxon>Eukaryota</taxon>
        <taxon>Fungi</taxon>
        <taxon>Fungi incertae sedis</taxon>
        <taxon>Mucoromycota</taxon>
        <taxon>Glomeromycotina</taxon>
        <taxon>Glomeromycetes</taxon>
        <taxon>Glomerales</taxon>
        <taxon>Glomeraceae</taxon>
        <taxon>Rhizophagus</taxon>
    </lineage>
</organism>
<protein>
    <submittedName>
        <fullName evidence="1">Uncharacterized protein</fullName>
    </submittedName>
</protein>
<accession>U9TBS2</accession>
<gene>
    <name evidence="1" type="ORF">GLOINDRAFT_35309</name>
</gene>
<name>U9TBS2_RHIID</name>
<sequence>MKAYVATYVGRYNEERDVDKLTGRTKYLWNCSASFSASVTTNSQRKYTQIGSIDTA</sequence>
<proteinExistence type="predicted"/>
<dbReference type="EMBL" id="KI292794">
    <property type="protein sequence ID" value="ESA05614.1"/>
    <property type="molecule type" value="Genomic_DNA"/>
</dbReference>
<dbReference type="AlphaFoldDB" id="U9TBS2"/>
<evidence type="ECO:0000313" key="1">
    <source>
        <dbReference type="EMBL" id="ESA05614.1"/>
    </source>
</evidence>
<dbReference type="HOGENOM" id="CLU_3015371_0_0_1"/>
<reference evidence="1" key="1">
    <citation type="submission" date="2013-07" db="EMBL/GenBank/DDBJ databases">
        <title>The genome of an arbuscular mycorrhizal fungus provides insights into the evolution of the oldest plant symbiosis.</title>
        <authorList>
            <consortium name="DOE Joint Genome Institute"/>
            <person name="Tisserant E."/>
            <person name="Malbreil M."/>
            <person name="Kuo A."/>
            <person name="Kohler A."/>
            <person name="Symeonidi A."/>
            <person name="Balestrini R."/>
            <person name="Charron P."/>
            <person name="Duensing N."/>
            <person name="Frei-dit-Frey N."/>
            <person name="Gianinazzi-Pearson V."/>
            <person name="Gilbert B."/>
            <person name="Handa Y."/>
            <person name="Hijri M."/>
            <person name="Kaul R."/>
            <person name="Kawaguchi M."/>
            <person name="Krajinski F."/>
            <person name="Lammers P."/>
            <person name="Lapierre D."/>
            <person name="Masclaux F.G."/>
            <person name="Murat C."/>
            <person name="Morin E."/>
            <person name="Ndikumana S."/>
            <person name="Pagni M."/>
            <person name="Petitpierre D."/>
            <person name="Requena N."/>
            <person name="Rosikiewicz P."/>
            <person name="Riley R."/>
            <person name="Saito K."/>
            <person name="San Clemente H."/>
            <person name="Shapiro H."/>
            <person name="van Tuinen D."/>
            <person name="Becard G."/>
            <person name="Bonfante P."/>
            <person name="Paszkowski U."/>
            <person name="Shachar-Hill Y."/>
            <person name="Young J.P."/>
            <person name="Sanders I.R."/>
            <person name="Henrissat B."/>
            <person name="Rensing S.A."/>
            <person name="Grigoriev I.V."/>
            <person name="Corradi N."/>
            <person name="Roux C."/>
            <person name="Martin F."/>
        </authorList>
    </citation>
    <scope>NUCLEOTIDE SEQUENCE</scope>
    <source>
        <strain evidence="1">DAOM 197198</strain>
    </source>
</reference>